<dbReference type="AlphaFoldDB" id="A0A069RDV6"/>
<comment type="caution">
    <text evidence="17">The sequence shown here is derived from an EMBL/GenBank/DDBJ whole genome shotgun (WGS) entry which is preliminary data.</text>
</comment>
<evidence type="ECO:0000256" key="6">
    <source>
        <dbReference type="ARBA" id="ARBA00022801"/>
    </source>
</evidence>
<sequence>MCSELTKKQEDILNFIKTEISQKGYPPSVREICAAVGLRSTSTVHSHLNKLEKKGYIKKDPSKPRAIGVVCDNDENLSEKHTVEVPIIGDVTAGEPILAVQNIEEYVHLPESFIQGNDNFILKVKGESMIEAGILDGDYIIVNKQSTALNGEIVVALVNEHTATVKRFYREDGRVRLQPENSTMEPIYAQSVNILGVVKGLFRKNVK</sequence>
<dbReference type="Gene3D" id="2.10.109.10">
    <property type="entry name" value="Umud Fragment, subunit A"/>
    <property type="match status" value="1"/>
</dbReference>
<evidence type="ECO:0000256" key="13">
    <source>
        <dbReference type="HAMAP-Rule" id="MF_00015"/>
    </source>
</evidence>
<dbReference type="InterPro" id="IPR036286">
    <property type="entry name" value="LexA/Signal_pep-like_sf"/>
</dbReference>
<dbReference type="InterPro" id="IPR011991">
    <property type="entry name" value="ArsR-like_HTH"/>
</dbReference>
<dbReference type="NCBIfam" id="TIGR00498">
    <property type="entry name" value="lexA"/>
    <property type="match status" value="1"/>
</dbReference>
<accession>A0A069RDV6</accession>
<keyword evidence="5 13" id="KW-0227">DNA damage</keyword>
<evidence type="ECO:0000256" key="1">
    <source>
        <dbReference type="ARBA" id="ARBA00007484"/>
    </source>
</evidence>
<keyword evidence="4 13" id="KW-0235">DNA replication</keyword>
<evidence type="ECO:0000256" key="8">
    <source>
        <dbReference type="ARBA" id="ARBA00023015"/>
    </source>
</evidence>
<dbReference type="OrthoDB" id="9802364at2"/>
<keyword evidence="8 13" id="KW-0805">Transcription regulation</keyword>
<evidence type="ECO:0000256" key="5">
    <source>
        <dbReference type="ARBA" id="ARBA00022763"/>
    </source>
</evidence>
<dbReference type="EC" id="3.4.21.88" evidence="13"/>
<comment type="catalytic activity">
    <reaction evidence="13">
        <text>Hydrolysis of Ala-|-Gly bond in repressor LexA.</text>
        <dbReference type="EC" id="3.4.21.88"/>
    </reaction>
</comment>
<evidence type="ECO:0000256" key="7">
    <source>
        <dbReference type="ARBA" id="ARBA00022813"/>
    </source>
</evidence>
<dbReference type="GO" id="GO:0045892">
    <property type="term" value="P:negative regulation of DNA-templated transcription"/>
    <property type="evidence" value="ECO:0007669"/>
    <property type="project" value="UniProtKB-UniRule"/>
</dbReference>
<keyword evidence="11 13" id="KW-0234">DNA repair</keyword>
<dbReference type="InterPro" id="IPR006199">
    <property type="entry name" value="LexA_DNA-bd_dom"/>
</dbReference>
<dbReference type="HAMAP" id="MF_00015">
    <property type="entry name" value="LexA"/>
    <property type="match status" value="1"/>
</dbReference>
<dbReference type="eggNOG" id="COG1974">
    <property type="taxonomic scope" value="Bacteria"/>
</dbReference>
<evidence type="ECO:0000256" key="12">
    <source>
        <dbReference type="ARBA" id="ARBA00023236"/>
    </source>
</evidence>
<gene>
    <name evidence="13 17" type="primary">lexA</name>
    <name evidence="17" type="ORF">CLIT_11c02830</name>
</gene>
<name>A0A069RDV6_PEPLI</name>
<comment type="function">
    <text evidence="13">Represses a number of genes involved in the response to DNA damage (SOS response), including recA and lexA. In the presence of single-stranded DNA, RecA interacts with LexA causing an autocatalytic cleavage which disrupts the DNA-binding part of LexA, leading to derepression of the SOS regulon and eventually DNA repair.</text>
</comment>
<feature type="site" description="Cleavage; by autolysis" evidence="13">
    <location>
        <begin position="93"/>
        <end position="94"/>
    </location>
</feature>
<reference evidence="17 18" key="1">
    <citation type="submission" date="2014-03" db="EMBL/GenBank/DDBJ databases">
        <title>Genome sequence of Clostridium litorale W6, DSM 5388.</title>
        <authorList>
            <person name="Poehlein A."/>
            <person name="Jagirdar A."/>
            <person name="Khonsari B."/>
            <person name="Chibani C.M."/>
            <person name="Gutierrez Gutierrez D.A."/>
            <person name="Davydova E."/>
            <person name="Alghaithi H.S."/>
            <person name="Nair K.P."/>
            <person name="Dhamotharan K."/>
            <person name="Chandran L."/>
            <person name="G W."/>
            <person name="Daniel R."/>
        </authorList>
    </citation>
    <scope>NUCLEOTIDE SEQUENCE [LARGE SCALE GENOMIC DNA]</scope>
    <source>
        <strain evidence="17 18">W6</strain>
    </source>
</reference>
<keyword evidence="12 13" id="KW-0742">SOS response</keyword>
<dbReference type="InterPro" id="IPR006200">
    <property type="entry name" value="LexA"/>
</dbReference>
<keyword evidence="3 13" id="KW-0678">Repressor</keyword>
<dbReference type="FunFam" id="1.10.10.10:FF:000009">
    <property type="entry name" value="LexA repressor"/>
    <property type="match status" value="1"/>
</dbReference>
<evidence type="ECO:0000313" key="18">
    <source>
        <dbReference type="Proteomes" id="UP000027946"/>
    </source>
</evidence>
<keyword evidence="9 13" id="KW-0238">DNA-binding</keyword>
<dbReference type="SUPFAM" id="SSF51306">
    <property type="entry name" value="LexA/Signal peptidase"/>
    <property type="match status" value="1"/>
</dbReference>
<proteinExistence type="inferred from homology"/>
<dbReference type="EMBL" id="JJMM01000011">
    <property type="protein sequence ID" value="KDR95254.1"/>
    <property type="molecule type" value="Genomic_DNA"/>
</dbReference>
<dbReference type="CDD" id="cd00090">
    <property type="entry name" value="HTH_ARSR"/>
    <property type="match status" value="1"/>
</dbReference>
<dbReference type="PRINTS" id="PR00726">
    <property type="entry name" value="LEXASERPTASE"/>
</dbReference>
<evidence type="ECO:0000259" key="15">
    <source>
        <dbReference type="Pfam" id="PF00717"/>
    </source>
</evidence>
<keyword evidence="7 13" id="KW-0068">Autocatalytic cleavage</keyword>
<dbReference type="GO" id="GO:0009432">
    <property type="term" value="P:SOS response"/>
    <property type="evidence" value="ECO:0007669"/>
    <property type="project" value="UniProtKB-UniRule"/>
</dbReference>
<dbReference type="InterPro" id="IPR050077">
    <property type="entry name" value="LexA_repressor"/>
</dbReference>
<dbReference type="GO" id="GO:0006260">
    <property type="term" value="P:DNA replication"/>
    <property type="evidence" value="ECO:0007669"/>
    <property type="project" value="UniProtKB-UniRule"/>
</dbReference>
<dbReference type="PANTHER" id="PTHR33516:SF2">
    <property type="entry name" value="LEXA REPRESSOR-RELATED"/>
    <property type="match status" value="1"/>
</dbReference>
<dbReference type="Pfam" id="PF00717">
    <property type="entry name" value="Peptidase_S24"/>
    <property type="match status" value="1"/>
</dbReference>
<protein>
    <recommendedName>
        <fullName evidence="13">LexA repressor</fullName>
        <ecNumber evidence="13">3.4.21.88</ecNumber>
    </recommendedName>
</protein>
<dbReference type="RefSeq" id="WP_038265405.1">
    <property type="nucleotide sequence ID" value="NZ_FSRH01000002.1"/>
</dbReference>
<keyword evidence="6 13" id="KW-0378">Hydrolase</keyword>
<evidence type="ECO:0000256" key="10">
    <source>
        <dbReference type="ARBA" id="ARBA00023163"/>
    </source>
</evidence>
<dbReference type="InterPro" id="IPR039418">
    <property type="entry name" value="LexA-like"/>
</dbReference>
<feature type="active site" description="For autocatalytic cleavage activity" evidence="13">
    <location>
        <position position="166"/>
    </location>
</feature>
<feature type="DNA-binding region" description="H-T-H motif" evidence="13">
    <location>
        <begin position="29"/>
        <end position="49"/>
    </location>
</feature>
<evidence type="ECO:0000256" key="4">
    <source>
        <dbReference type="ARBA" id="ARBA00022705"/>
    </source>
</evidence>
<dbReference type="Proteomes" id="UP000027946">
    <property type="component" value="Unassembled WGS sequence"/>
</dbReference>
<dbReference type="InterPro" id="IPR036390">
    <property type="entry name" value="WH_DNA-bd_sf"/>
</dbReference>
<dbReference type="InterPro" id="IPR015927">
    <property type="entry name" value="Peptidase_S24_S26A/B/C"/>
</dbReference>
<dbReference type="InterPro" id="IPR006197">
    <property type="entry name" value="Peptidase_S24_LexA"/>
</dbReference>
<evidence type="ECO:0000256" key="2">
    <source>
        <dbReference type="ARBA" id="ARBA00011738"/>
    </source>
</evidence>
<keyword evidence="18" id="KW-1185">Reference proteome</keyword>
<dbReference type="GO" id="GO:0006508">
    <property type="term" value="P:proteolysis"/>
    <property type="evidence" value="ECO:0007669"/>
    <property type="project" value="InterPro"/>
</dbReference>
<dbReference type="GO" id="GO:0003677">
    <property type="term" value="F:DNA binding"/>
    <property type="evidence" value="ECO:0007669"/>
    <property type="project" value="UniProtKB-UniRule"/>
</dbReference>
<dbReference type="GO" id="GO:0004252">
    <property type="term" value="F:serine-type endopeptidase activity"/>
    <property type="evidence" value="ECO:0007669"/>
    <property type="project" value="UniProtKB-UniRule"/>
</dbReference>
<feature type="domain" description="LexA repressor DNA-binding" evidence="16">
    <location>
        <begin position="3"/>
        <end position="66"/>
    </location>
</feature>
<dbReference type="PANTHER" id="PTHR33516">
    <property type="entry name" value="LEXA REPRESSOR"/>
    <property type="match status" value="1"/>
</dbReference>
<evidence type="ECO:0000256" key="14">
    <source>
        <dbReference type="RuleBase" id="RU003991"/>
    </source>
</evidence>
<dbReference type="FunFam" id="2.10.109.10:FF:000001">
    <property type="entry name" value="LexA repressor"/>
    <property type="match status" value="1"/>
</dbReference>
<evidence type="ECO:0000313" key="17">
    <source>
        <dbReference type="EMBL" id="KDR95254.1"/>
    </source>
</evidence>
<organism evidence="17 18">
    <name type="scientific">Peptoclostridium litorale DSM 5388</name>
    <dbReference type="NCBI Taxonomy" id="1121324"/>
    <lineage>
        <taxon>Bacteria</taxon>
        <taxon>Bacillati</taxon>
        <taxon>Bacillota</taxon>
        <taxon>Clostridia</taxon>
        <taxon>Peptostreptococcales</taxon>
        <taxon>Peptoclostridiaceae</taxon>
        <taxon>Peptoclostridium</taxon>
    </lineage>
</organism>
<dbReference type="SUPFAM" id="SSF46785">
    <property type="entry name" value="Winged helix' DNA-binding domain"/>
    <property type="match status" value="1"/>
</dbReference>
<dbReference type="STRING" id="1121324.CLIT_11c02830"/>
<comment type="similarity">
    <text evidence="1 13 14">Belongs to the peptidase S24 family.</text>
</comment>
<dbReference type="Pfam" id="PF01726">
    <property type="entry name" value="LexA_DNA_bind"/>
    <property type="match status" value="1"/>
</dbReference>
<dbReference type="GO" id="GO:0006281">
    <property type="term" value="P:DNA repair"/>
    <property type="evidence" value="ECO:0007669"/>
    <property type="project" value="UniProtKB-UniRule"/>
</dbReference>
<dbReference type="Gene3D" id="1.10.10.10">
    <property type="entry name" value="Winged helix-like DNA-binding domain superfamily/Winged helix DNA-binding domain"/>
    <property type="match status" value="1"/>
</dbReference>
<evidence type="ECO:0000256" key="11">
    <source>
        <dbReference type="ARBA" id="ARBA00023204"/>
    </source>
</evidence>
<evidence type="ECO:0000256" key="9">
    <source>
        <dbReference type="ARBA" id="ARBA00023125"/>
    </source>
</evidence>
<dbReference type="InterPro" id="IPR036388">
    <property type="entry name" value="WH-like_DNA-bd_sf"/>
</dbReference>
<dbReference type="CDD" id="cd06529">
    <property type="entry name" value="S24_LexA-like"/>
    <property type="match status" value="1"/>
</dbReference>
<comment type="subunit">
    <text evidence="2 13">Homodimer.</text>
</comment>
<feature type="active site" description="For autocatalytic cleavage activity" evidence="13">
    <location>
        <position position="128"/>
    </location>
</feature>
<evidence type="ECO:0000259" key="16">
    <source>
        <dbReference type="Pfam" id="PF01726"/>
    </source>
</evidence>
<feature type="domain" description="Peptidase S24/S26A/S26B/S26C" evidence="15">
    <location>
        <begin position="86"/>
        <end position="198"/>
    </location>
</feature>
<evidence type="ECO:0000256" key="3">
    <source>
        <dbReference type="ARBA" id="ARBA00022491"/>
    </source>
</evidence>
<keyword evidence="10 13" id="KW-0804">Transcription</keyword>